<dbReference type="Gene3D" id="1.10.3730.20">
    <property type="match status" value="1"/>
</dbReference>
<feature type="transmembrane region" description="Helical" evidence="8">
    <location>
        <begin position="181"/>
        <end position="201"/>
    </location>
</feature>
<feature type="transmembrane region" description="Helical" evidence="8">
    <location>
        <begin position="216"/>
        <end position="233"/>
    </location>
</feature>
<dbReference type="PANTHER" id="PTHR22911:SF137">
    <property type="entry name" value="SOLUTE CARRIER FAMILY 35 MEMBER G2-RELATED"/>
    <property type="match status" value="1"/>
</dbReference>
<comment type="caution">
    <text evidence="10">The sequence shown here is derived from an EMBL/GenBank/DDBJ whole genome shotgun (WGS) entry which is preliminary data.</text>
</comment>
<feature type="domain" description="EamA" evidence="9">
    <location>
        <begin position="6"/>
        <end position="146"/>
    </location>
</feature>
<dbReference type="EMBL" id="BRZA01000001">
    <property type="protein sequence ID" value="GLC86874.1"/>
    <property type="molecule type" value="Genomic_DNA"/>
</dbReference>
<evidence type="ECO:0000259" key="9">
    <source>
        <dbReference type="Pfam" id="PF00892"/>
    </source>
</evidence>
<dbReference type="PANTHER" id="PTHR22911">
    <property type="entry name" value="ACYL-MALONYL CONDENSING ENZYME-RELATED"/>
    <property type="match status" value="1"/>
</dbReference>
<keyword evidence="4" id="KW-1003">Cell membrane</keyword>
<dbReference type="Proteomes" id="UP001065593">
    <property type="component" value="Unassembled WGS sequence"/>
</dbReference>
<evidence type="ECO:0000313" key="11">
    <source>
        <dbReference type="Proteomes" id="UP001065593"/>
    </source>
</evidence>
<sequence>MSNEKKGILSAFSAYAIWGAFPLYWKLLAHVASIEILLSRVIWSFLLTALLVIVLGLRKALLADLKHLWTHPRQFWQLVGASFVISLNWFLYIWAVTHDHLIETSLGYYINPLITVVFGVFFFKETLSRTQWIAAGVAFVGVLILTINYGTVPWMALLIALSFATYSVLKKKVVLDATRGLVIETLFMLPFALGYYMYLAMTSEISFLHINRTTDWLLIGGGVVTAVPLILFAKGAQNIPLYLIGFIQYITPTTVLILGVLLYKEPFSHIELMAFSFIWAALLLFSGSKIVEIRRAVHRSV</sequence>
<keyword evidence="3" id="KW-0813">Transport</keyword>
<gene>
    <name evidence="10" type="primary">rarD</name>
    <name evidence="10" type="ORF">LYSBPC_00010</name>
</gene>
<reference evidence="10" key="1">
    <citation type="submission" date="2022-08" db="EMBL/GenBank/DDBJ databases">
        <title>Draft genome sequence of Lysinibacillus sp. strain KH24.</title>
        <authorList>
            <person name="Kanbe H."/>
            <person name="Itoh H."/>
        </authorList>
    </citation>
    <scope>NUCLEOTIDE SEQUENCE</scope>
    <source>
        <strain evidence="10">KH24</strain>
    </source>
</reference>
<feature type="domain" description="EamA" evidence="9">
    <location>
        <begin position="154"/>
        <end position="286"/>
    </location>
</feature>
<evidence type="ECO:0000256" key="8">
    <source>
        <dbReference type="SAM" id="Phobius"/>
    </source>
</evidence>
<dbReference type="RefSeq" id="WP_264986611.1">
    <property type="nucleotide sequence ID" value="NZ_BRZA01000001.1"/>
</dbReference>
<dbReference type="InterPro" id="IPR037185">
    <property type="entry name" value="EmrE-like"/>
</dbReference>
<evidence type="ECO:0000256" key="3">
    <source>
        <dbReference type="ARBA" id="ARBA00022448"/>
    </source>
</evidence>
<feature type="transmembrane region" description="Helical" evidence="8">
    <location>
        <begin position="37"/>
        <end position="55"/>
    </location>
</feature>
<proteinExistence type="inferred from homology"/>
<keyword evidence="5 8" id="KW-0812">Transmembrane</keyword>
<protein>
    <submittedName>
        <fullName evidence="10">Transporter</fullName>
    </submittedName>
</protein>
<comment type="similarity">
    <text evidence="2">Belongs to the EamA transporter family.</text>
</comment>
<evidence type="ECO:0000256" key="4">
    <source>
        <dbReference type="ARBA" id="ARBA00022475"/>
    </source>
</evidence>
<dbReference type="InterPro" id="IPR000620">
    <property type="entry name" value="EamA_dom"/>
</dbReference>
<comment type="subcellular location">
    <subcellularLocation>
        <location evidence="1">Cell membrane</location>
        <topology evidence="1">Multi-pass membrane protein</topology>
    </subcellularLocation>
</comment>
<name>A0ABQ5NEQ6_9BACI</name>
<dbReference type="SUPFAM" id="SSF103481">
    <property type="entry name" value="Multidrug resistance efflux transporter EmrE"/>
    <property type="match status" value="2"/>
</dbReference>
<feature type="transmembrane region" description="Helical" evidence="8">
    <location>
        <begin position="130"/>
        <end position="147"/>
    </location>
</feature>
<evidence type="ECO:0000256" key="1">
    <source>
        <dbReference type="ARBA" id="ARBA00004651"/>
    </source>
</evidence>
<evidence type="ECO:0000256" key="6">
    <source>
        <dbReference type="ARBA" id="ARBA00022989"/>
    </source>
</evidence>
<feature type="transmembrane region" description="Helical" evidence="8">
    <location>
        <begin position="240"/>
        <end position="261"/>
    </location>
</feature>
<feature type="transmembrane region" description="Helical" evidence="8">
    <location>
        <begin position="153"/>
        <end position="169"/>
    </location>
</feature>
<evidence type="ECO:0000313" key="10">
    <source>
        <dbReference type="EMBL" id="GLC86874.1"/>
    </source>
</evidence>
<feature type="transmembrane region" description="Helical" evidence="8">
    <location>
        <begin position="7"/>
        <end position="25"/>
    </location>
</feature>
<keyword evidence="11" id="KW-1185">Reference proteome</keyword>
<evidence type="ECO:0000256" key="5">
    <source>
        <dbReference type="ARBA" id="ARBA00022692"/>
    </source>
</evidence>
<feature type="transmembrane region" description="Helical" evidence="8">
    <location>
        <begin position="75"/>
        <end position="94"/>
    </location>
</feature>
<accession>A0ABQ5NEQ6</accession>
<keyword evidence="7 8" id="KW-0472">Membrane</keyword>
<evidence type="ECO:0000256" key="7">
    <source>
        <dbReference type="ARBA" id="ARBA00023136"/>
    </source>
</evidence>
<organism evidence="10 11">
    <name type="scientific">Lysinibacillus piscis</name>
    <dbReference type="NCBI Taxonomy" id="2518931"/>
    <lineage>
        <taxon>Bacteria</taxon>
        <taxon>Bacillati</taxon>
        <taxon>Bacillota</taxon>
        <taxon>Bacilli</taxon>
        <taxon>Bacillales</taxon>
        <taxon>Bacillaceae</taxon>
        <taxon>Lysinibacillus</taxon>
    </lineage>
</organism>
<dbReference type="InterPro" id="IPR004626">
    <property type="entry name" value="RarD"/>
</dbReference>
<dbReference type="Pfam" id="PF00892">
    <property type="entry name" value="EamA"/>
    <property type="match status" value="2"/>
</dbReference>
<dbReference type="NCBIfam" id="TIGR00688">
    <property type="entry name" value="rarD"/>
    <property type="match status" value="1"/>
</dbReference>
<feature type="transmembrane region" description="Helical" evidence="8">
    <location>
        <begin position="267"/>
        <end position="285"/>
    </location>
</feature>
<feature type="transmembrane region" description="Helical" evidence="8">
    <location>
        <begin position="106"/>
        <end position="123"/>
    </location>
</feature>
<evidence type="ECO:0000256" key="2">
    <source>
        <dbReference type="ARBA" id="ARBA00007362"/>
    </source>
</evidence>
<keyword evidence="6 8" id="KW-1133">Transmembrane helix</keyword>